<dbReference type="InterPro" id="IPR032508">
    <property type="entry name" value="FecR_C"/>
</dbReference>
<dbReference type="Gene3D" id="2.60.120.1440">
    <property type="match status" value="1"/>
</dbReference>
<evidence type="ECO:0000259" key="2">
    <source>
        <dbReference type="Pfam" id="PF04773"/>
    </source>
</evidence>
<sequence length="356" mass="40115">MTQNRFVYLISRELSGDASPEEELELQNMLKEDVLLLKKYGAFQKMRMQQAKDKQPDVEQALEKVWMQIAQDSSNNADKKGAEKKRNNLRFMRLTGIAATVILLVGVGLFYVMMKKKQAPAGISDITLFEKSFNPIEKQNVKGTKSSIVLSDGSKIWLNADSKLEYPGVFEGKTREVYLSGEAFFEVAKNPARPFIIHLDNGTVRVLGTSFNIKAYKGSEVVETSVSTGRVAFIPKKKKAHNTNDTTFLTHNIKAVYSVETGEIRTLATVSSDDKAWTEGKLIFKALTFKDIATELERTFGKKIVFEDEDIKQYRLTGSFGNNSLDEILYYLSLSKPFAYHISDEEIVINKVASSR</sequence>
<gene>
    <name evidence="4" type="ORF">FC093_04955</name>
</gene>
<feature type="domain" description="FecR protein" evidence="2">
    <location>
        <begin position="143"/>
        <end position="231"/>
    </location>
</feature>
<evidence type="ECO:0000259" key="3">
    <source>
        <dbReference type="Pfam" id="PF16344"/>
    </source>
</evidence>
<keyword evidence="1" id="KW-1133">Transmembrane helix</keyword>
<organism evidence="4 5">
    <name type="scientific">Ilyomonas limi</name>
    <dbReference type="NCBI Taxonomy" id="2575867"/>
    <lineage>
        <taxon>Bacteria</taxon>
        <taxon>Pseudomonadati</taxon>
        <taxon>Bacteroidota</taxon>
        <taxon>Chitinophagia</taxon>
        <taxon>Chitinophagales</taxon>
        <taxon>Chitinophagaceae</taxon>
        <taxon>Ilyomonas</taxon>
    </lineage>
</organism>
<evidence type="ECO:0000256" key="1">
    <source>
        <dbReference type="SAM" id="Phobius"/>
    </source>
</evidence>
<reference evidence="4 5" key="1">
    <citation type="submission" date="2019-05" db="EMBL/GenBank/DDBJ databases">
        <title>Panacibacter sp. strain 17mud1-8 Genome sequencing and assembly.</title>
        <authorList>
            <person name="Chhetri G."/>
        </authorList>
    </citation>
    <scope>NUCLEOTIDE SEQUENCE [LARGE SCALE GENOMIC DNA]</scope>
    <source>
        <strain evidence="4 5">17mud1-8</strain>
    </source>
</reference>
<keyword evidence="1" id="KW-0812">Transmembrane</keyword>
<dbReference type="Proteomes" id="UP000305848">
    <property type="component" value="Unassembled WGS sequence"/>
</dbReference>
<dbReference type="OrthoDB" id="1523735at2"/>
<dbReference type="InterPro" id="IPR012373">
    <property type="entry name" value="Ferrdict_sens_TM"/>
</dbReference>
<dbReference type="Gene3D" id="3.55.50.30">
    <property type="match status" value="1"/>
</dbReference>
<dbReference type="AlphaFoldDB" id="A0A4U3LB41"/>
<accession>A0A4U3LB41</accession>
<proteinExistence type="predicted"/>
<feature type="transmembrane region" description="Helical" evidence="1">
    <location>
        <begin position="94"/>
        <end position="114"/>
    </location>
</feature>
<evidence type="ECO:0000313" key="5">
    <source>
        <dbReference type="Proteomes" id="UP000305848"/>
    </source>
</evidence>
<dbReference type="Pfam" id="PF04773">
    <property type="entry name" value="FecR"/>
    <property type="match status" value="1"/>
</dbReference>
<evidence type="ECO:0000313" key="4">
    <source>
        <dbReference type="EMBL" id="TKK71027.1"/>
    </source>
</evidence>
<dbReference type="PIRSF" id="PIRSF018266">
    <property type="entry name" value="FecR"/>
    <property type="match status" value="1"/>
</dbReference>
<protein>
    <submittedName>
        <fullName evidence="4">DUF4974 domain-containing protein</fullName>
    </submittedName>
</protein>
<dbReference type="EMBL" id="SZQL01000002">
    <property type="protein sequence ID" value="TKK71027.1"/>
    <property type="molecule type" value="Genomic_DNA"/>
</dbReference>
<dbReference type="PANTHER" id="PTHR30273:SF2">
    <property type="entry name" value="PROTEIN FECR"/>
    <property type="match status" value="1"/>
</dbReference>
<dbReference type="PANTHER" id="PTHR30273">
    <property type="entry name" value="PERIPLASMIC SIGNAL SENSOR AND SIGMA FACTOR ACTIVATOR FECR-RELATED"/>
    <property type="match status" value="1"/>
</dbReference>
<dbReference type="GO" id="GO:0016989">
    <property type="term" value="F:sigma factor antagonist activity"/>
    <property type="evidence" value="ECO:0007669"/>
    <property type="project" value="TreeGrafter"/>
</dbReference>
<comment type="caution">
    <text evidence="4">The sequence shown here is derived from an EMBL/GenBank/DDBJ whole genome shotgun (WGS) entry which is preliminary data.</text>
</comment>
<dbReference type="Pfam" id="PF16344">
    <property type="entry name" value="FecR_C"/>
    <property type="match status" value="1"/>
</dbReference>
<keyword evidence="1" id="KW-0472">Membrane</keyword>
<dbReference type="InterPro" id="IPR006860">
    <property type="entry name" value="FecR"/>
</dbReference>
<dbReference type="RefSeq" id="WP_137260626.1">
    <property type="nucleotide sequence ID" value="NZ_SZQL01000002.1"/>
</dbReference>
<name>A0A4U3LB41_9BACT</name>
<keyword evidence="5" id="KW-1185">Reference proteome</keyword>
<feature type="domain" description="Protein FecR C-terminal" evidence="3">
    <location>
        <begin position="281"/>
        <end position="349"/>
    </location>
</feature>